<dbReference type="Proteomes" id="UP000832097">
    <property type="component" value="Chromosome"/>
</dbReference>
<feature type="coiled-coil region" evidence="1">
    <location>
        <begin position="31"/>
        <end position="58"/>
    </location>
</feature>
<keyword evidence="3" id="KW-1185">Reference proteome</keyword>
<evidence type="ECO:0000313" key="3">
    <source>
        <dbReference type="Proteomes" id="UP000832097"/>
    </source>
</evidence>
<evidence type="ECO:0008006" key="4">
    <source>
        <dbReference type="Google" id="ProtNLM"/>
    </source>
</evidence>
<evidence type="ECO:0000313" key="2">
    <source>
        <dbReference type="EMBL" id="UOE45926.1"/>
    </source>
</evidence>
<accession>A0ABY4C748</accession>
<dbReference type="RefSeq" id="WP_243558663.1">
    <property type="nucleotide sequence ID" value="NZ_CP094528.1"/>
</dbReference>
<organism evidence="2 3">
    <name type="scientific">Agromyces larvae</name>
    <dbReference type="NCBI Taxonomy" id="2929802"/>
    <lineage>
        <taxon>Bacteria</taxon>
        <taxon>Bacillati</taxon>
        <taxon>Actinomycetota</taxon>
        <taxon>Actinomycetes</taxon>
        <taxon>Micrococcales</taxon>
        <taxon>Microbacteriaceae</taxon>
        <taxon>Agromyces</taxon>
    </lineage>
</organism>
<dbReference type="EMBL" id="CP094528">
    <property type="protein sequence ID" value="UOE45926.1"/>
    <property type="molecule type" value="Genomic_DNA"/>
</dbReference>
<gene>
    <name evidence="2" type="ORF">MTO99_09355</name>
</gene>
<keyword evidence="1" id="KW-0175">Coiled coil</keyword>
<reference evidence="2 3" key="1">
    <citation type="submission" date="2022-03" db="EMBL/GenBank/DDBJ databases">
        <title>Mucilaginibacter sp. isolated from the gut of Protaetia brevitarsis seulensis larvae.</title>
        <authorList>
            <person name="Won M."/>
            <person name="Kim S.-J."/>
            <person name="Kwon S.-W."/>
        </authorList>
    </citation>
    <scope>NUCLEOTIDE SEQUENCE [LARGE SCALE GENOMIC DNA]</scope>
    <source>
        <strain evidence="2 3">CFWR-12</strain>
    </source>
</reference>
<protein>
    <recommendedName>
        <fullName evidence="4">DUF222 domain-containing protein</fullName>
    </recommendedName>
</protein>
<name>A0ABY4C748_9MICO</name>
<evidence type="ECO:0000256" key="1">
    <source>
        <dbReference type="SAM" id="Coils"/>
    </source>
</evidence>
<proteinExistence type="predicted"/>
<sequence length="240" mass="26623">MTDIKALISEAEGWIDAATIAHHAGSAHDTIRRLRDALEAQEARIRELEAENRQLLIVGRPDRKANRRYGAVLRERDALAAQIEAARDLWLAAHRPGKAEELLAILSADSEVRARILAEHDDRVRADERARIAGDEWHPRAEKREASALAAQIEAADKALDKSLCGSMPDHDVVYGILSADSEVRARILADVKAEAWDEGDAARQAFYRAAYDVEVPEGEALALLPKNPHRADRIEQEAE</sequence>